<keyword evidence="3" id="KW-1185">Reference proteome</keyword>
<reference evidence="2 3" key="1">
    <citation type="submission" date="2019-12" db="EMBL/GenBank/DDBJ databases">
        <authorList>
            <person name="Alioto T."/>
            <person name="Alioto T."/>
            <person name="Gomez Garrido J."/>
        </authorList>
    </citation>
    <scope>NUCLEOTIDE SEQUENCE [LARGE SCALE GENOMIC DNA]</scope>
</reference>
<accession>A0A8S0VJG7</accession>
<feature type="non-terminal residue" evidence="2">
    <location>
        <position position="1"/>
    </location>
</feature>
<name>A0A8S0VJG7_OLEEU</name>
<dbReference type="EMBL" id="CACTIH010009827">
    <property type="protein sequence ID" value="CAA3033089.1"/>
    <property type="molecule type" value="Genomic_DNA"/>
</dbReference>
<gene>
    <name evidence="2" type="ORF">OLEA9_A112835</name>
</gene>
<comment type="caution">
    <text evidence="2">The sequence shown here is derived from an EMBL/GenBank/DDBJ whole genome shotgun (WGS) entry which is preliminary data.</text>
</comment>
<evidence type="ECO:0000313" key="3">
    <source>
        <dbReference type="Proteomes" id="UP000594638"/>
    </source>
</evidence>
<feature type="compositionally biased region" description="Basic and acidic residues" evidence="1">
    <location>
        <begin position="32"/>
        <end position="43"/>
    </location>
</feature>
<organism evidence="2 3">
    <name type="scientific">Olea europaea subsp. europaea</name>
    <dbReference type="NCBI Taxonomy" id="158383"/>
    <lineage>
        <taxon>Eukaryota</taxon>
        <taxon>Viridiplantae</taxon>
        <taxon>Streptophyta</taxon>
        <taxon>Embryophyta</taxon>
        <taxon>Tracheophyta</taxon>
        <taxon>Spermatophyta</taxon>
        <taxon>Magnoliopsida</taxon>
        <taxon>eudicotyledons</taxon>
        <taxon>Gunneridae</taxon>
        <taxon>Pentapetalae</taxon>
        <taxon>asterids</taxon>
        <taxon>lamiids</taxon>
        <taxon>Lamiales</taxon>
        <taxon>Oleaceae</taxon>
        <taxon>Oleeae</taxon>
        <taxon>Olea</taxon>
    </lineage>
</organism>
<evidence type="ECO:0000256" key="1">
    <source>
        <dbReference type="SAM" id="MobiDB-lite"/>
    </source>
</evidence>
<proteinExistence type="predicted"/>
<sequence length="102" mass="10339">HKSGSSVTSQDAGGAAVGGASERGALHTAPGRAERGEAGRGETGRGGAARKAGRQSTSRRLAGGIPTDALPTICQGPGTNYLLEKVLSPTWRRFLVSPGERS</sequence>
<dbReference type="Proteomes" id="UP000594638">
    <property type="component" value="Unassembled WGS sequence"/>
</dbReference>
<dbReference type="AlphaFoldDB" id="A0A8S0VJG7"/>
<protein>
    <submittedName>
        <fullName evidence="2">Uncharacterized protein</fullName>
    </submittedName>
</protein>
<dbReference type="Gramene" id="OE9A112835T1">
    <property type="protein sequence ID" value="OE9A112835C1"/>
    <property type="gene ID" value="OE9A112835"/>
</dbReference>
<feature type="region of interest" description="Disordered" evidence="1">
    <location>
        <begin position="1"/>
        <end position="74"/>
    </location>
</feature>
<feature type="compositionally biased region" description="Polar residues" evidence="1">
    <location>
        <begin position="1"/>
        <end position="11"/>
    </location>
</feature>
<evidence type="ECO:0000313" key="2">
    <source>
        <dbReference type="EMBL" id="CAA3033089.1"/>
    </source>
</evidence>